<dbReference type="InterPro" id="IPR034746">
    <property type="entry name" value="POTRA"/>
</dbReference>
<organism evidence="10 11">
    <name type="scientific">Ectothiorhodosinus mongolicus</name>
    <dbReference type="NCBI Taxonomy" id="233100"/>
    <lineage>
        <taxon>Bacteria</taxon>
        <taxon>Pseudomonadati</taxon>
        <taxon>Pseudomonadota</taxon>
        <taxon>Gammaproteobacteria</taxon>
        <taxon>Chromatiales</taxon>
        <taxon>Ectothiorhodospiraceae</taxon>
        <taxon>Ectothiorhodosinus</taxon>
    </lineage>
</organism>
<dbReference type="GO" id="GO:0046819">
    <property type="term" value="P:protein secretion by the type V secretion system"/>
    <property type="evidence" value="ECO:0007669"/>
    <property type="project" value="TreeGrafter"/>
</dbReference>
<dbReference type="InterPro" id="IPR005565">
    <property type="entry name" value="Hemolysn_activator_HlyB_C"/>
</dbReference>
<evidence type="ECO:0000256" key="6">
    <source>
        <dbReference type="ARBA" id="ARBA00022927"/>
    </source>
</evidence>
<keyword evidence="7" id="KW-0472">Membrane</keyword>
<dbReference type="GO" id="GO:0098046">
    <property type="term" value="C:type V protein secretion system complex"/>
    <property type="evidence" value="ECO:0007669"/>
    <property type="project" value="TreeGrafter"/>
</dbReference>
<reference evidence="10 11" key="1">
    <citation type="submission" date="2017-01" db="EMBL/GenBank/DDBJ databases">
        <authorList>
            <person name="Mah S.A."/>
            <person name="Swanson W.J."/>
            <person name="Moy G.W."/>
            <person name="Vacquier V.D."/>
        </authorList>
    </citation>
    <scope>NUCLEOTIDE SEQUENCE [LARGE SCALE GENOMIC DNA]</scope>
    <source>
        <strain evidence="10 11">M9</strain>
    </source>
</reference>
<dbReference type="PANTHER" id="PTHR34597:SF3">
    <property type="entry name" value="OUTER MEMBRANE TRANSPORTER CDIB"/>
    <property type="match status" value="1"/>
</dbReference>
<dbReference type="InterPro" id="IPR013686">
    <property type="entry name" value="Polypept-transport_assoc_ShlB"/>
</dbReference>
<dbReference type="Proteomes" id="UP000223759">
    <property type="component" value="Unassembled WGS sequence"/>
</dbReference>
<dbReference type="PROSITE" id="PS51779">
    <property type="entry name" value="POTRA"/>
    <property type="match status" value="1"/>
</dbReference>
<evidence type="ECO:0000256" key="4">
    <source>
        <dbReference type="ARBA" id="ARBA00022452"/>
    </source>
</evidence>
<evidence type="ECO:0000313" key="11">
    <source>
        <dbReference type="Proteomes" id="UP000223759"/>
    </source>
</evidence>
<dbReference type="GO" id="GO:0009279">
    <property type="term" value="C:cell outer membrane"/>
    <property type="evidence" value="ECO:0007669"/>
    <property type="project" value="UniProtKB-SubCell"/>
</dbReference>
<evidence type="ECO:0000256" key="1">
    <source>
        <dbReference type="ARBA" id="ARBA00004442"/>
    </source>
</evidence>
<dbReference type="Gene3D" id="3.10.20.310">
    <property type="entry name" value="membrane protein fhac"/>
    <property type="match status" value="1"/>
</dbReference>
<gene>
    <name evidence="10" type="ORF">SAMN05216526_0153</name>
</gene>
<feature type="domain" description="POTRA" evidence="9">
    <location>
        <begin position="78"/>
        <end position="154"/>
    </location>
</feature>
<dbReference type="GO" id="GO:0008320">
    <property type="term" value="F:protein transmembrane transporter activity"/>
    <property type="evidence" value="ECO:0007669"/>
    <property type="project" value="TreeGrafter"/>
</dbReference>
<evidence type="ECO:0000256" key="7">
    <source>
        <dbReference type="ARBA" id="ARBA00023136"/>
    </source>
</evidence>
<keyword evidence="4" id="KW-1134">Transmembrane beta strand</keyword>
<keyword evidence="5" id="KW-0812">Transmembrane</keyword>
<comment type="similarity">
    <text evidence="2">Belongs to the TPS (TC 1.B.20) family.</text>
</comment>
<dbReference type="Gene3D" id="2.40.160.50">
    <property type="entry name" value="membrane protein fhac: a member of the omp85/tpsb transporter family"/>
    <property type="match status" value="1"/>
</dbReference>
<evidence type="ECO:0000259" key="9">
    <source>
        <dbReference type="PROSITE" id="PS51779"/>
    </source>
</evidence>
<dbReference type="Pfam" id="PF03865">
    <property type="entry name" value="ShlB"/>
    <property type="match status" value="1"/>
</dbReference>
<proteinExistence type="inferred from homology"/>
<dbReference type="PANTHER" id="PTHR34597">
    <property type="entry name" value="SLR1661 PROTEIN"/>
    <property type="match status" value="1"/>
</dbReference>
<name>A0A1R3VQ67_9GAMM</name>
<keyword evidence="3" id="KW-0813">Transport</keyword>
<dbReference type="EMBL" id="FTPK01000001">
    <property type="protein sequence ID" value="SIT65703.1"/>
    <property type="molecule type" value="Genomic_DNA"/>
</dbReference>
<evidence type="ECO:0000256" key="5">
    <source>
        <dbReference type="ARBA" id="ARBA00022692"/>
    </source>
</evidence>
<evidence type="ECO:0000256" key="3">
    <source>
        <dbReference type="ARBA" id="ARBA00022448"/>
    </source>
</evidence>
<sequence>MGFGESWVVHRVSRSFLRSLPVTCLLPLVVSAQTAQPPDAGQILREALPERVEPTSPPLELRIEAQDLSDITPGGAEVLVSSIRFEGNTQFAEEALMAVLGDEVLGRSYDLGGLRALANNISVFYRESGFSFARAFIPAQDLQDGRLLIQIVEGRYGVIEIDADDPRVLARVQAYLSRLEPGSVIEQAPLERVFAVLGDVPGIRVIPTIAAGVEPGTGDVVVRIEEDKPLGASVSLDNHGNRFSGAYRGTVSLSQPMLFAFGDTLNFTGLYSSEDLRLGSLQYSIPLGTSGLRGRIGYSYTNYDLGQLDPAFTSNTGSSKVTTVGLSYPWVRSATRNLTLSAEYQYKDLENNPLLADDSRPGNRTTARVWPISLRFDQRDGLGGGGLTFGSLILTRGETQKRELPDSVSDDENTLFTKLNLQVVRMQNLPVLPPDWNLYTSLSAQYSNAVLDSSETKSLGGANGVRAYPQGEASGSRGYVAQVELRASMPPLAPYVFADYGRILSYQTEASNSLQGMGLGVRGSVYGITGDFNVAWKVNGKEAQSDTRQKDPRFWFSMSYAF</sequence>
<keyword evidence="6" id="KW-0653">Protein transport</keyword>
<dbReference type="STRING" id="233100.SAMN05216526_0153"/>
<dbReference type="AlphaFoldDB" id="A0A1R3VQ67"/>
<evidence type="ECO:0000313" key="10">
    <source>
        <dbReference type="EMBL" id="SIT65703.1"/>
    </source>
</evidence>
<evidence type="ECO:0000256" key="2">
    <source>
        <dbReference type="ARBA" id="ARBA00009055"/>
    </source>
</evidence>
<keyword evidence="11" id="KW-1185">Reference proteome</keyword>
<comment type="subcellular location">
    <subcellularLocation>
        <location evidence="1">Cell outer membrane</location>
    </subcellularLocation>
</comment>
<accession>A0A1R3VQ67</accession>
<protein>
    <submittedName>
        <fullName evidence="10">Hemolysin activation/secretion protein</fullName>
    </submittedName>
</protein>
<dbReference type="InterPro" id="IPR051544">
    <property type="entry name" value="TPS_OM_transporter"/>
</dbReference>
<keyword evidence="8" id="KW-0998">Cell outer membrane</keyword>
<dbReference type="Pfam" id="PF08479">
    <property type="entry name" value="POTRA_2"/>
    <property type="match status" value="1"/>
</dbReference>
<evidence type="ECO:0000256" key="8">
    <source>
        <dbReference type="ARBA" id="ARBA00023237"/>
    </source>
</evidence>